<evidence type="ECO:0000256" key="1">
    <source>
        <dbReference type="SAM" id="MobiDB-lite"/>
    </source>
</evidence>
<name>A0ABP0M731_9DINO</name>
<gene>
    <name evidence="2" type="ORF">SCF082_LOCUS26187</name>
</gene>
<accession>A0ABP0M731</accession>
<sequence>MATFRSRHLQYYLAMLLPTLRKKKLCEMDEDLTLWVESPPLSLLVSKGFTGLMAFGTQEILSEVDAASEAPDPTASDSVYDPEAKRREEEEEKRRKEEEEQKQRELEAARAEQRQQEIEE</sequence>
<feature type="compositionally biased region" description="Basic and acidic residues" evidence="1">
    <location>
        <begin position="82"/>
        <end position="120"/>
    </location>
</feature>
<comment type="caution">
    <text evidence="2">The sequence shown here is derived from an EMBL/GenBank/DDBJ whole genome shotgun (WGS) entry which is preliminary data.</text>
</comment>
<reference evidence="2 3" key="1">
    <citation type="submission" date="2024-02" db="EMBL/GenBank/DDBJ databases">
        <authorList>
            <person name="Chen Y."/>
            <person name="Shah S."/>
            <person name="Dougan E. K."/>
            <person name="Thang M."/>
            <person name="Chan C."/>
        </authorList>
    </citation>
    <scope>NUCLEOTIDE SEQUENCE [LARGE SCALE GENOMIC DNA]</scope>
</reference>
<dbReference type="EMBL" id="CAXAMM010019835">
    <property type="protein sequence ID" value="CAK9046547.1"/>
    <property type="molecule type" value="Genomic_DNA"/>
</dbReference>
<feature type="non-terminal residue" evidence="2">
    <location>
        <position position="120"/>
    </location>
</feature>
<dbReference type="Proteomes" id="UP001642464">
    <property type="component" value="Unassembled WGS sequence"/>
</dbReference>
<organism evidence="2 3">
    <name type="scientific">Durusdinium trenchii</name>
    <dbReference type="NCBI Taxonomy" id="1381693"/>
    <lineage>
        <taxon>Eukaryota</taxon>
        <taxon>Sar</taxon>
        <taxon>Alveolata</taxon>
        <taxon>Dinophyceae</taxon>
        <taxon>Suessiales</taxon>
        <taxon>Symbiodiniaceae</taxon>
        <taxon>Durusdinium</taxon>
    </lineage>
</organism>
<evidence type="ECO:0000313" key="2">
    <source>
        <dbReference type="EMBL" id="CAK9046547.1"/>
    </source>
</evidence>
<proteinExistence type="predicted"/>
<keyword evidence="3" id="KW-1185">Reference proteome</keyword>
<evidence type="ECO:0000313" key="3">
    <source>
        <dbReference type="Proteomes" id="UP001642464"/>
    </source>
</evidence>
<feature type="region of interest" description="Disordered" evidence="1">
    <location>
        <begin position="64"/>
        <end position="120"/>
    </location>
</feature>
<protein>
    <submittedName>
        <fullName evidence="2">Uncharacterized protein</fullName>
    </submittedName>
</protein>